<keyword evidence="4" id="KW-1133">Transmembrane helix</keyword>
<comment type="similarity">
    <text evidence="1">Belongs to the bacterial solute-binding protein 9 family.</text>
</comment>
<comment type="caution">
    <text evidence="5">The sequence shown here is derived from an EMBL/GenBank/DDBJ whole genome shotgun (WGS) entry which is preliminary data.</text>
</comment>
<dbReference type="eggNOG" id="COG0803">
    <property type="taxonomic scope" value="Bacteria"/>
</dbReference>
<dbReference type="PANTHER" id="PTHR42953">
    <property type="entry name" value="HIGH-AFFINITY ZINC UPTAKE SYSTEM PROTEIN ZNUA-RELATED"/>
    <property type="match status" value="1"/>
</dbReference>
<dbReference type="EMBL" id="AQFT01000142">
    <property type="protein sequence ID" value="EMZ20546.1"/>
    <property type="molecule type" value="Genomic_DNA"/>
</dbReference>
<dbReference type="PATRIC" id="fig|1235802.3.peg.5224"/>
<keyword evidence="2" id="KW-0813">Transport</keyword>
<organism evidence="5 6">
    <name type="scientific">Eubacterium plexicaudatum ASF492</name>
    <dbReference type="NCBI Taxonomy" id="1235802"/>
    <lineage>
        <taxon>Bacteria</taxon>
        <taxon>Bacillati</taxon>
        <taxon>Bacillota</taxon>
        <taxon>Clostridia</taxon>
        <taxon>Eubacteriales</taxon>
        <taxon>Eubacteriaceae</taxon>
        <taxon>Eubacterium</taxon>
    </lineage>
</organism>
<evidence type="ECO:0008006" key="7">
    <source>
        <dbReference type="Google" id="ProtNLM"/>
    </source>
</evidence>
<dbReference type="Pfam" id="PF01297">
    <property type="entry name" value="ZnuA"/>
    <property type="match status" value="1"/>
</dbReference>
<dbReference type="HOGENOM" id="CLU_016838_1_0_9"/>
<dbReference type="AlphaFoldDB" id="N1ZXB6"/>
<proteinExistence type="inferred from homology"/>
<evidence type="ECO:0000256" key="4">
    <source>
        <dbReference type="SAM" id="Phobius"/>
    </source>
</evidence>
<accession>N1ZXB6</accession>
<dbReference type="PANTHER" id="PTHR42953:SF3">
    <property type="entry name" value="HIGH-AFFINITY ZINC UPTAKE SYSTEM PROTEIN ZNUA"/>
    <property type="match status" value="1"/>
</dbReference>
<keyword evidence="4" id="KW-0812">Transmembrane</keyword>
<keyword evidence="3" id="KW-0732">Signal</keyword>
<dbReference type="InterPro" id="IPR006127">
    <property type="entry name" value="ZnuA-like"/>
</dbReference>
<dbReference type="GO" id="GO:0046872">
    <property type="term" value="F:metal ion binding"/>
    <property type="evidence" value="ECO:0007669"/>
    <property type="project" value="InterPro"/>
</dbReference>
<protein>
    <recommendedName>
        <fullName evidence="7">Zinc transport system substrate-binding protein</fullName>
    </recommendedName>
</protein>
<keyword evidence="4" id="KW-0472">Membrane</keyword>
<evidence type="ECO:0000313" key="5">
    <source>
        <dbReference type="EMBL" id="EMZ20546.1"/>
    </source>
</evidence>
<dbReference type="STRING" id="1235802.C823_04960"/>
<dbReference type="OrthoDB" id="9810636at2"/>
<dbReference type="Proteomes" id="UP000012589">
    <property type="component" value="Unassembled WGS sequence"/>
</dbReference>
<sequence length="326" mass="36442">MAGYGRADRMDGTGAERKGMKQKYTFVAGMLFVLMAASMILTNFYVTGERSAAQADACESDFYILTSFYPMYIAAKNIVGDCDGVRLQNLSEPQTGCMHDYQLTTEDMRKLSFADAFIVNGGGIENFLADTAKQYPKLEVIDASAQVRLLDDNAHAWMSIADHCIQVRTITEQLAALDAVHADLYRKNSRQYIAKLEELQSSQQTIAARCKAANILIFHEAFAYIARDYGLTVAGGMDLDEERQIGAGEVAQLLEQIREQKAGVILAEELYGRKMCEAVQREADVQVIYLDTCVRGDYDADSYLHAMRGNLEQMKRIYESTEQKSK</sequence>
<evidence type="ECO:0000256" key="3">
    <source>
        <dbReference type="ARBA" id="ARBA00022729"/>
    </source>
</evidence>
<gene>
    <name evidence="5" type="ORF">C823_04960</name>
</gene>
<name>N1ZXB6_9FIRM</name>
<dbReference type="GO" id="GO:0030001">
    <property type="term" value="P:metal ion transport"/>
    <property type="evidence" value="ECO:0007669"/>
    <property type="project" value="InterPro"/>
</dbReference>
<reference evidence="5 6" key="1">
    <citation type="journal article" date="2014" name="Genome Announc.">
        <title>Draft genome sequences of the altered schaedler flora, a defined bacterial community from gnotobiotic mice.</title>
        <authorList>
            <person name="Wannemuehler M.J."/>
            <person name="Overstreet A.M."/>
            <person name="Ward D.V."/>
            <person name="Phillips G.J."/>
        </authorList>
    </citation>
    <scope>NUCLEOTIDE SEQUENCE [LARGE SCALE GENOMIC DNA]</scope>
    <source>
        <strain evidence="5 6">ASF492</strain>
    </source>
</reference>
<evidence type="ECO:0000313" key="6">
    <source>
        <dbReference type="Proteomes" id="UP000012589"/>
    </source>
</evidence>
<dbReference type="SUPFAM" id="SSF53807">
    <property type="entry name" value="Helical backbone' metal receptor"/>
    <property type="match status" value="1"/>
</dbReference>
<dbReference type="Gene3D" id="3.40.50.1980">
    <property type="entry name" value="Nitrogenase molybdenum iron protein domain"/>
    <property type="match status" value="2"/>
</dbReference>
<feature type="transmembrane region" description="Helical" evidence="4">
    <location>
        <begin position="24"/>
        <end position="46"/>
    </location>
</feature>
<dbReference type="InterPro" id="IPR050492">
    <property type="entry name" value="Bact_metal-bind_prot9"/>
</dbReference>
<evidence type="ECO:0000256" key="1">
    <source>
        <dbReference type="ARBA" id="ARBA00011028"/>
    </source>
</evidence>
<keyword evidence="6" id="KW-1185">Reference proteome</keyword>
<evidence type="ECO:0000256" key="2">
    <source>
        <dbReference type="ARBA" id="ARBA00022448"/>
    </source>
</evidence>